<dbReference type="OrthoDB" id="676569at2759"/>
<feature type="domain" description="KIB1-4 beta-propeller" evidence="2">
    <location>
        <begin position="105"/>
        <end position="187"/>
    </location>
</feature>
<accession>A0A3L6STA0</accession>
<evidence type="ECO:0000313" key="4">
    <source>
        <dbReference type="Proteomes" id="UP000275267"/>
    </source>
</evidence>
<reference evidence="4" key="1">
    <citation type="journal article" date="2019" name="Nat. Commun.">
        <title>The genome of broomcorn millet.</title>
        <authorList>
            <person name="Zou C."/>
            <person name="Miki D."/>
            <person name="Li D."/>
            <person name="Tang Q."/>
            <person name="Xiao L."/>
            <person name="Rajput S."/>
            <person name="Deng P."/>
            <person name="Jia W."/>
            <person name="Huang R."/>
            <person name="Zhang M."/>
            <person name="Sun Y."/>
            <person name="Hu J."/>
            <person name="Fu X."/>
            <person name="Schnable P.S."/>
            <person name="Li F."/>
            <person name="Zhang H."/>
            <person name="Feng B."/>
            <person name="Zhu X."/>
            <person name="Liu R."/>
            <person name="Schnable J.C."/>
            <person name="Zhu J.-K."/>
            <person name="Zhang H."/>
        </authorList>
    </citation>
    <scope>NUCLEOTIDE SEQUENCE [LARGE SCALE GENOMIC DNA]</scope>
</reference>
<organism evidence="3 4">
    <name type="scientific">Panicum miliaceum</name>
    <name type="common">Proso millet</name>
    <name type="synonym">Broomcorn millet</name>
    <dbReference type="NCBI Taxonomy" id="4540"/>
    <lineage>
        <taxon>Eukaryota</taxon>
        <taxon>Viridiplantae</taxon>
        <taxon>Streptophyta</taxon>
        <taxon>Embryophyta</taxon>
        <taxon>Tracheophyta</taxon>
        <taxon>Spermatophyta</taxon>
        <taxon>Magnoliopsida</taxon>
        <taxon>Liliopsida</taxon>
        <taxon>Poales</taxon>
        <taxon>Poaceae</taxon>
        <taxon>PACMAD clade</taxon>
        <taxon>Panicoideae</taxon>
        <taxon>Panicodae</taxon>
        <taxon>Paniceae</taxon>
        <taxon>Panicinae</taxon>
        <taxon>Panicum</taxon>
        <taxon>Panicum sect. Panicum</taxon>
    </lineage>
</organism>
<feature type="region of interest" description="Disordered" evidence="1">
    <location>
        <begin position="76"/>
        <end position="104"/>
    </location>
</feature>
<dbReference type="InterPro" id="IPR005174">
    <property type="entry name" value="KIB1-4_b-propeller"/>
</dbReference>
<feature type="compositionally biased region" description="Low complexity" evidence="1">
    <location>
        <begin position="90"/>
        <end position="101"/>
    </location>
</feature>
<dbReference type="Proteomes" id="UP000275267">
    <property type="component" value="Unassembled WGS sequence"/>
</dbReference>
<evidence type="ECO:0000313" key="3">
    <source>
        <dbReference type="EMBL" id="RLN24733.1"/>
    </source>
</evidence>
<keyword evidence="4" id="KW-1185">Reference proteome</keyword>
<comment type="caution">
    <text evidence="3">The sequence shown here is derived from an EMBL/GenBank/DDBJ whole genome shotgun (WGS) entry which is preliminary data.</text>
</comment>
<gene>
    <name evidence="3" type="ORF">C2845_PM07G30780</name>
</gene>
<name>A0A3L6STA0_PANMI</name>
<sequence>MTGGATSPTRPPPHPASLSCCSWTSLVSCTAASGAAAGRRTSTTSATSSCSPCPFGRGSSMRWPRWTGSCISKRPGTWGSSISRRRRRSSAISRSTRARSSWTDPTSVRSNLVESRGELFYVHIFLKGFTYQIDLSGPTLRELEELGDRVFLLSYPNTQLLCSASRYGLKGNRVYFVRNATGELDGITLYVYDMDGKSLRTVRRSREELVGDPFWLLPSAN</sequence>
<evidence type="ECO:0000259" key="2">
    <source>
        <dbReference type="Pfam" id="PF03478"/>
    </source>
</evidence>
<proteinExistence type="predicted"/>
<evidence type="ECO:0000256" key="1">
    <source>
        <dbReference type="SAM" id="MobiDB-lite"/>
    </source>
</evidence>
<protein>
    <recommendedName>
        <fullName evidence="2">KIB1-4 beta-propeller domain-containing protein</fullName>
    </recommendedName>
</protein>
<dbReference type="EMBL" id="PQIB02000004">
    <property type="protein sequence ID" value="RLN24733.1"/>
    <property type="molecule type" value="Genomic_DNA"/>
</dbReference>
<dbReference type="AlphaFoldDB" id="A0A3L6STA0"/>
<dbReference type="Pfam" id="PF03478">
    <property type="entry name" value="Beta-prop_KIB1-4"/>
    <property type="match status" value="1"/>
</dbReference>